<organism evidence="1 2">
    <name type="scientific">Candidatus Bacteroides merdigallinarum</name>
    <dbReference type="NCBI Taxonomy" id="2838473"/>
    <lineage>
        <taxon>Bacteria</taxon>
        <taxon>Pseudomonadati</taxon>
        <taxon>Bacteroidota</taxon>
        <taxon>Bacteroidia</taxon>
        <taxon>Bacteroidales</taxon>
        <taxon>Bacteroidaceae</taxon>
        <taxon>Bacteroides</taxon>
    </lineage>
</organism>
<reference evidence="1" key="1">
    <citation type="journal article" date="2021" name="PeerJ">
        <title>Extensive microbial diversity within the chicken gut microbiome revealed by metagenomics and culture.</title>
        <authorList>
            <person name="Gilroy R."/>
            <person name="Ravi A."/>
            <person name="Getino M."/>
            <person name="Pursley I."/>
            <person name="Horton D.L."/>
            <person name="Alikhan N.F."/>
            <person name="Baker D."/>
            <person name="Gharbi K."/>
            <person name="Hall N."/>
            <person name="Watson M."/>
            <person name="Adriaenssens E.M."/>
            <person name="Foster-Nyarko E."/>
            <person name="Jarju S."/>
            <person name="Secka A."/>
            <person name="Antonio M."/>
            <person name="Oren A."/>
            <person name="Chaudhuri R.R."/>
            <person name="La Ragione R."/>
            <person name="Hildebrand F."/>
            <person name="Pallen M.J."/>
        </authorList>
    </citation>
    <scope>NUCLEOTIDE SEQUENCE</scope>
    <source>
        <strain evidence="1">ChiHjej9B8-1298</strain>
    </source>
</reference>
<evidence type="ECO:0000313" key="2">
    <source>
        <dbReference type="Proteomes" id="UP000824028"/>
    </source>
</evidence>
<gene>
    <name evidence="1" type="ORF">H9814_01540</name>
</gene>
<dbReference type="Proteomes" id="UP000824028">
    <property type="component" value="Unassembled WGS sequence"/>
</dbReference>
<dbReference type="AlphaFoldDB" id="A0A9D2E753"/>
<comment type="caution">
    <text evidence="1">The sequence shown here is derived from an EMBL/GenBank/DDBJ whole genome shotgun (WGS) entry which is preliminary data.</text>
</comment>
<proteinExistence type="predicted"/>
<accession>A0A9D2E753</accession>
<protein>
    <submittedName>
        <fullName evidence="1">Uncharacterized protein</fullName>
    </submittedName>
</protein>
<reference evidence="1" key="2">
    <citation type="submission" date="2021-04" db="EMBL/GenBank/DDBJ databases">
        <authorList>
            <person name="Gilroy R."/>
        </authorList>
    </citation>
    <scope>NUCLEOTIDE SEQUENCE</scope>
    <source>
        <strain evidence="1">ChiHjej9B8-1298</strain>
    </source>
</reference>
<sequence length="153" mass="17407">MKQTVLHPSSFRFRRWSRKAYAAFASIGRHVTIGCVNKRIADKSLSKQESAGTAGKCWEGRLYPIDTEELRADKETPPNLRLICLQPWAMGGMLSSNHQEVAYRTINGQDRVCKSVRIRQVLPESISLRKDLPFSYPDPNLSKPSSSNFRQKL</sequence>
<name>A0A9D2E753_9BACE</name>
<dbReference type="EMBL" id="DXBX01000011">
    <property type="protein sequence ID" value="HIZ32219.1"/>
    <property type="molecule type" value="Genomic_DNA"/>
</dbReference>
<evidence type="ECO:0000313" key="1">
    <source>
        <dbReference type="EMBL" id="HIZ32219.1"/>
    </source>
</evidence>